<feature type="signal peptide" evidence="8">
    <location>
        <begin position="1"/>
        <end position="22"/>
    </location>
</feature>
<gene>
    <name evidence="10" type="ORF">QU481_00855</name>
</gene>
<evidence type="ECO:0000256" key="4">
    <source>
        <dbReference type="ARBA" id="ARBA00022960"/>
    </source>
</evidence>
<keyword evidence="8" id="KW-0732">Signal</keyword>
<feature type="active site" description="Proton donor/acceptor" evidence="7">
    <location>
        <position position="141"/>
    </location>
</feature>
<feature type="active site" description="Nucleophile" evidence="7">
    <location>
        <position position="160"/>
    </location>
</feature>
<organism evidence="10 11">
    <name type="scientific">Crenobacter oryzisoli</name>
    <dbReference type="NCBI Taxonomy" id="3056844"/>
    <lineage>
        <taxon>Bacteria</taxon>
        <taxon>Pseudomonadati</taxon>
        <taxon>Pseudomonadota</taxon>
        <taxon>Betaproteobacteria</taxon>
        <taxon>Neisseriales</taxon>
        <taxon>Neisseriaceae</taxon>
        <taxon>Crenobacter</taxon>
    </lineage>
</organism>
<evidence type="ECO:0000256" key="3">
    <source>
        <dbReference type="ARBA" id="ARBA00022679"/>
    </source>
</evidence>
<dbReference type="Proteomes" id="UP001168540">
    <property type="component" value="Unassembled WGS sequence"/>
</dbReference>
<evidence type="ECO:0000313" key="10">
    <source>
        <dbReference type="EMBL" id="MDN0073449.1"/>
    </source>
</evidence>
<dbReference type="Pfam" id="PF03734">
    <property type="entry name" value="YkuD"/>
    <property type="match status" value="1"/>
</dbReference>
<keyword evidence="6 7" id="KW-0961">Cell wall biogenesis/degradation</keyword>
<evidence type="ECO:0000256" key="6">
    <source>
        <dbReference type="ARBA" id="ARBA00023316"/>
    </source>
</evidence>
<dbReference type="Gene3D" id="2.40.440.10">
    <property type="entry name" value="L,D-transpeptidase catalytic domain-like"/>
    <property type="match status" value="1"/>
</dbReference>
<evidence type="ECO:0000259" key="9">
    <source>
        <dbReference type="PROSITE" id="PS52029"/>
    </source>
</evidence>
<protein>
    <submittedName>
        <fullName evidence="10">L,D-transpeptidase</fullName>
    </submittedName>
</protein>
<dbReference type="PROSITE" id="PS52029">
    <property type="entry name" value="LD_TPASE"/>
    <property type="match status" value="1"/>
</dbReference>
<accession>A0ABT7XIP9</accession>
<comment type="similarity">
    <text evidence="2">Belongs to the YkuD family.</text>
</comment>
<keyword evidence="11" id="KW-1185">Reference proteome</keyword>
<keyword evidence="4 7" id="KW-0133">Cell shape</keyword>
<dbReference type="SUPFAM" id="SSF141523">
    <property type="entry name" value="L,D-transpeptidase catalytic domain-like"/>
    <property type="match status" value="1"/>
</dbReference>
<reference evidence="10" key="1">
    <citation type="submission" date="2023-06" db="EMBL/GenBank/DDBJ databases">
        <authorList>
            <person name="Zhang S."/>
        </authorList>
    </citation>
    <scope>NUCLEOTIDE SEQUENCE</scope>
    <source>
        <strain evidence="10">SG2303</strain>
    </source>
</reference>
<dbReference type="InterPro" id="IPR038063">
    <property type="entry name" value="Transpep_catalytic_dom"/>
</dbReference>
<comment type="pathway">
    <text evidence="1 7">Cell wall biogenesis; peptidoglycan biosynthesis.</text>
</comment>
<evidence type="ECO:0000256" key="8">
    <source>
        <dbReference type="SAM" id="SignalP"/>
    </source>
</evidence>
<dbReference type="EMBL" id="JAUEDK010000001">
    <property type="protein sequence ID" value="MDN0073449.1"/>
    <property type="molecule type" value="Genomic_DNA"/>
</dbReference>
<dbReference type="InterPro" id="IPR005490">
    <property type="entry name" value="LD_TPept_cat_dom"/>
</dbReference>
<feature type="domain" description="L,D-TPase catalytic" evidence="9">
    <location>
        <begin position="26"/>
        <end position="184"/>
    </location>
</feature>
<evidence type="ECO:0000256" key="5">
    <source>
        <dbReference type="ARBA" id="ARBA00022984"/>
    </source>
</evidence>
<evidence type="ECO:0000256" key="1">
    <source>
        <dbReference type="ARBA" id="ARBA00004752"/>
    </source>
</evidence>
<sequence length="184" mass="20490">MHKNIRLAALLLWLALGAPAWAGQARWVLVDTETRTLTVLSETDQTLDRFNNISVGRGGVAPLHYHGEETTPLGDYRIIRIRPSDRFNTFFELDYPTPEHAEMAVEGGQLDADSYDAIVAARLAHHLPPQDTVLGGRIGIHGVGRGDGEVHSEYDWTEGCIALTNSQLRRFAHWAKVGMRVVIR</sequence>
<dbReference type="PANTHER" id="PTHR36699:SF1">
    <property type="entry name" value="L,D-TRANSPEPTIDASE YAFK-RELATED"/>
    <property type="match status" value="1"/>
</dbReference>
<keyword evidence="5 7" id="KW-0573">Peptidoglycan synthesis</keyword>
<dbReference type="CDD" id="cd16913">
    <property type="entry name" value="YkuD_like"/>
    <property type="match status" value="1"/>
</dbReference>
<name>A0ABT7XIP9_9NEIS</name>
<evidence type="ECO:0000256" key="2">
    <source>
        <dbReference type="ARBA" id="ARBA00005992"/>
    </source>
</evidence>
<proteinExistence type="inferred from homology"/>
<dbReference type="PANTHER" id="PTHR36699">
    <property type="entry name" value="LD-TRANSPEPTIDASE"/>
    <property type="match status" value="1"/>
</dbReference>
<keyword evidence="3" id="KW-0808">Transferase</keyword>
<dbReference type="RefSeq" id="WP_289827971.1">
    <property type="nucleotide sequence ID" value="NZ_JAUEDK010000001.1"/>
</dbReference>
<evidence type="ECO:0000256" key="7">
    <source>
        <dbReference type="PROSITE-ProRule" id="PRU01373"/>
    </source>
</evidence>
<evidence type="ECO:0000313" key="11">
    <source>
        <dbReference type="Proteomes" id="UP001168540"/>
    </source>
</evidence>
<comment type="caution">
    <text evidence="10">The sequence shown here is derived from an EMBL/GenBank/DDBJ whole genome shotgun (WGS) entry which is preliminary data.</text>
</comment>
<feature type="chain" id="PRO_5047374055" evidence="8">
    <location>
        <begin position="23"/>
        <end position="184"/>
    </location>
</feature>